<organism evidence="1">
    <name type="scientific">marine sediment metagenome</name>
    <dbReference type="NCBI Taxonomy" id="412755"/>
    <lineage>
        <taxon>unclassified sequences</taxon>
        <taxon>metagenomes</taxon>
        <taxon>ecological metagenomes</taxon>
    </lineage>
</organism>
<protein>
    <submittedName>
        <fullName evidence="1">Uncharacterized protein</fullName>
    </submittedName>
</protein>
<name>X1FF55_9ZZZZ</name>
<reference evidence="1" key="1">
    <citation type="journal article" date="2014" name="Front. Microbiol.">
        <title>High frequency of phylogenetically diverse reductive dehalogenase-homologous genes in deep subseafloor sedimentary metagenomes.</title>
        <authorList>
            <person name="Kawai M."/>
            <person name="Futagami T."/>
            <person name="Toyoda A."/>
            <person name="Takaki Y."/>
            <person name="Nishi S."/>
            <person name="Hori S."/>
            <person name="Arai W."/>
            <person name="Tsubouchi T."/>
            <person name="Morono Y."/>
            <person name="Uchiyama I."/>
            <person name="Ito T."/>
            <person name="Fujiyama A."/>
            <person name="Inagaki F."/>
            <person name="Takami H."/>
        </authorList>
    </citation>
    <scope>NUCLEOTIDE SEQUENCE</scope>
    <source>
        <strain evidence="1">Expedition CK06-06</strain>
    </source>
</reference>
<evidence type="ECO:0000313" key="1">
    <source>
        <dbReference type="EMBL" id="GAH31160.1"/>
    </source>
</evidence>
<proteinExistence type="predicted"/>
<accession>X1FF55</accession>
<sequence length="132" mass="14728">MLEWKPDSSGFFCYYHIFNGLSGDDFQKFPRYVSFDISNGSVYITELSDSDIGKAEDLCYFATSGNALSLAYLELFDGQTGTLTADRFLDVPLIAEVMFGRDENGDMYIADLDGSNFGRGFFSEKNCKTGFS</sequence>
<gene>
    <name evidence="1" type="ORF">S03H2_03848</name>
</gene>
<dbReference type="EMBL" id="BARU01001467">
    <property type="protein sequence ID" value="GAH31160.1"/>
    <property type="molecule type" value="Genomic_DNA"/>
</dbReference>
<comment type="caution">
    <text evidence="1">The sequence shown here is derived from an EMBL/GenBank/DDBJ whole genome shotgun (WGS) entry which is preliminary data.</text>
</comment>
<dbReference type="AlphaFoldDB" id="X1FF55"/>